<protein>
    <submittedName>
        <fullName evidence="2">Uncharacterized protein</fullName>
    </submittedName>
</protein>
<name>A0A561U9W2_9PSEU</name>
<evidence type="ECO:0000313" key="2">
    <source>
        <dbReference type="EMBL" id="TWF96153.1"/>
    </source>
</evidence>
<feature type="region of interest" description="Disordered" evidence="1">
    <location>
        <begin position="1"/>
        <end position="35"/>
    </location>
</feature>
<gene>
    <name evidence="2" type="ORF">FHU35_121154</name>
</gene>
<dbReference type="EMBL" id="VIWX01000002">
    <property type="protein sequence ID" value="TWF96153.1"/>
    <property type="molecule type" value="Genomic_DNA"/>
</dbReference>
<evidence type="ECO:0000256" key="1">
    <source>
        <dbReference type="SAM" id="MobiDB-lite"/>
    </source>
</evidence>
<proteinExistence type="predicted"/>
<dbReference type="Proteomes" id="UP000316184">
    <property type="component" value="Unassembled WGS sequence"/>
</dbReference>
<keyword evidence="3" id="KW-1185">Reference proteome</keyword>
<accession>A0A561U9W2</accession>
<reference evidence="2 3" key="1">
    <citation type="submission" date="2019-06" db="EMBL/GenBank/DDBJ databases">
        <title>Sequencing the genomes of 1000 actinobacteria strains.</title>
        <authorList>
            <person name="Klenk H.-P."/>
        </authorList>
    </citation>
    <scope>NUCLEOTIDE SEQUENCE [LARGE SCALE GENOMIC DNA]</scope>
    <source>
        <strain evidence="2 3">DSM 46699</strain>
    </source>
</reference>
<organism evidence="2 3">
    <name type="scientific">Saccharopolyspora dendranthemae</name>
    <dbReference type="NCBI Taxonomy" id="1181886"/>
    <lineage>
        <taxon>Bacteria</taxon>
        <taxon>Bacillati</taxon>
        <taxon>Actinomycetota</taxon>
        <taxon>Actinomycetes</taxon>
        <taxon>Pseudonocardiales</taxon>
        <taxon>Pseudonocardiaceae</taxon>
        <taxon>Saccharopolyspora</taxon>
    </lineage>
</organism>
<comment type="caution">
    <text evidence="2">The sequence shown here is derived from an EMBL/GenBank/DDBJ whole genome shotgun (WGS) entry which is preliminary data.</text>
</comment>
<dbReference type="AlphaFoldDB" id="A0A561U9W2"/>
<sequence length="35" mass="3626">MIDRIHNALPARGLPGDPVDTSLRPGEARSTGAAL</sequence>
<evidence type="ECO:0000313" key="3">
    <source>
        <dbReference type="Proteomes" id="UP000316184"/>
    </source>
</evidence>